<gene>
    <name evidence="3" type="ORF">IC230_32420</name>
</gene>
<keyword evidence="4" id="KW-1185">Reference proteome</keyword>
<feature type="coiled-coil region" evidence="1">
    <location>
        <begin position="53"/>
        <end position="80"/>
    </location>
</feature>
<sequence length="306" mass="34740">METTERNPTTLAWVLAVLIGVGLAGGLYWNNNRTLTHRYDQAEQRADSLLSVKFQLEGDNRDLKKQLETAADDKDYLNKRIDNLHGQLTQRDQVVNTLRQTSTGQSRTIRNLNQNVSRLSIVRDSLENQMVAMHDKINWQSQSNASLLKQQNEQQQEQQNRMDARLLTMVPRSAITGDAFRVDVSKSNKKVTAKAKKANTLTISLNIPSVLKLEGIQEVYLSLTDEQQKPMIPALHTTTVTLPDVNEVIPVHATQAVNFARNPQRIFFSLSPETAIKPGIYRAAVFTKDAYLGSVEFRLRDSFWFF</sequence>
<accession>A0A927B9G1</accession>
<evidence type="ECO:0000313" key="4">
    <source>
        <dbReference type="Proteomes" id="UP000653797"/>
    </source>
</evidence>
<keyword evidence="2" id="KW-1133">Transmembrane helix</keyword>
<dbReference type="Proteomes" id="UP000653797">
    <property type="component" value="Unassembled WGS sequence"/>
</dbReference>
<evidence type="ECO:0000313" key="3">
    <source>
        <dbReference type="EMBL" id="MBD2757621.1"/>
    </source>
</evidence>
<comment type="caution">
    <text evidence="3">The sequence shown here is derived from an EMBL/GenBank/DDBJ whole genome shotgun (WGS) entry which is preliminary data.</text>
</comment>
<dbReference type="RefSeq" id="WP_191043244.1">
    <property type="nucleotide sequence ID" value="NZ_JACXAA010000026.1"/>
</dbReference>
<dbReference type="EMBL" id="JACXAA010000026">
    <property type="protein sequence ID" value="MBD2757621.1"/>
    <property type="molecule type" value="Genomic_DNA"/>
</dbReference>
<keyword evidence="2" id="KW-0812">Transmembrane</keyword>
<keyword evidence="1" id="KW-0175">Coiled coil</keyword>
<proteinExistence type="predicted"/>
<keyword evidence="2" id="KW-0472">Membrane</keyword>
<name>A0A927B9G1_9BACT</name>
<feature type="coiled-coil region" evidence="1">
    <location>
        <begin position="109"/>
        <end position="165"/>
    </location>
</feature>
<reference evidence="3" key="1">
    <citation type="submission" date="2020-09" db="EMBL/GenBank/DDBJ databases">
        <authorList>
            <person name="Kim M.K."/>
        </authorList>
    </citation>
    <scope>NUCLEOTIDE SEQUENCE</scope>
    <source>
        <strain evidence="3">BT704</strain>
    </source>
</reference>
<feature type="transmembrane region" description="Helical" evidence="2">
    <location>
        <begin position="12"/>
        <end position="29"/>
    </location>
</feature>
<evidence type="ECO:0000256" key="1">
    <source>
        <dbReference type="SAM" id="Coils"/>
    </source>
</evidence>
<dbReference type="AlphaFoldDB" id="A0A927B9G1"/>
<protein>
    <submittedName>
        <fullName evidence="3">Uncharacterized protein</fullName>
    </submittedName>
</protein>
<organism evidence="3 4">
    <name type="scientific">Spirosoma validum</name>
    <dbReference type="NCBI Taxonomy" id="2771355"/>
    <lineage>
        <taxon>Bacteria</taxon>
        <taxon>Pseudomonadati</taxon>
        <taxon>Bacteroidota</taxon>
        <taxon>Cytophagia</taxon>
        <taxon>Cytophagales</taxon>
        <taxon>Cytophagaceae</taxon>
        <taxon>Spirosoma</taxon>
    </lineage>
</organism>
<evidence type="ECO:0000256" key="2">
    <source>
        <dbReference type="SAM" id="Phobius"/>
    </source>
</evidence>